<evidence type="ECO:0000256" key="5">
    <source>
        <dbReference type="SAM" id="MobiDB-lite"/>
    </source>
</evidence>
<keyword evidence="4" id="KW-1015">Disulfide bond</keyword>
<dbReference type="SUPFAM" id="SSF53474">
    <property type="entry name" value="alpha/beta-Hydrolases"/>
    <property type="match status" value="1"/>
</dbReference>
<dbReference type="PANTHER" id="PTHR33630:SF9">
    <property type="entry name" value="CUTINASE 4"/>
    <property type="match status" value="1"/>
</dbReference>
<feature type="region of interest" description="Disordered" evidence="5">
    <location>
        <begin position="33"/>
        <end position="58"/>
    </location>
</feature>
<keyword evidence="2" id="KW-0719">Serine esterase</keyword>
<dbReference type="EMBL" id="QEEZ01000005">
    <property type="protein sequence ID" value="PWC02160.1"/>
    <property type="molecule type" value="Genomic_DNA"/>
</dbReference>
<dbReference type="KEGG" id="cyz:C3B44_10925"/>
<dbReference type="RefSeq" id="WP_108432388.1">
    <property type="nucleotide sequence ID" value="NZ_CP026947.1"/>
</dbReference>
<evidence type="ECO:0000313" key="7">
    <source>
        <dbReference type="Proteomes" id="UP000244989"/>
    </source>
</evidence>
<evidence type="ECO:0000256" key="4">
    <source>
        <dbReference type="ARBA" id="ARBA00023157"/>
    </source>
</evidence>
<organism evidence="6 7">
    <name type="scientific">Corynebacterium yudongzhengii</name>
    <dbReference type="NCBI Taxonomy" id="2080740"/>
    <lineage>
        <taxon>Bacteria</taxon>
        <taxon>Bacillati</taxon>
        <taxon>Actinomycetota</taxon>
        <taxon>Actinomycetes</taxon>
        <taxon>Mycobacteriales</taxon>
        <taxon>Corynebacteriaceae</taxon>
        <taxon>Corynebacterium</taxon>
    </lineage>
</organism>
<evidence type="ECO:0000313" key="6">
    <source>
        <dbReference type="EMBL" id="PWC02160.1"/>
    </source>
</evidence>
<dbReference type="PANTHER" id="PTHR33630">
    <property type="entry name" value="CUTINASE RV1984C-RELATED-RELATED"/>
    <property type="match status" value="1"/>
</dbReference>
<comment type="caution">
    <text evidence="6">The sequence shown here is derived from an EMBL/GenBank/DDBJ whole genome shotgun (WGS) entry which is preliminary data.</text>
</comment>
<keyword evidence="7" id="KW-1185">Reference proteome</keyword>
<protein>
    <submittedName>
        <fullName evidence="6">Cutinase family protein</fullName>
    </submittedName>
</protein>
<dbReference type="InterPro" id="IPR000675">
    <property type="entry name" value="Cutinase/axe"/>
</dbReference>
<reference evidence="7" key="1">
    <citation type="submission" date="2018-04" db="EMBL/GenBank/DDBJ databases">
        <authorList>
            <person name="Liu S."/>
            <person name="Wang Z."/>
            <person name="Li J."/>
        </authorList>
    </citation>
    <scope>NUCLEOTIDE SEQUENCE [LARGE SCALE GENOMIC DNA]</scope>
    <source>
        <strain evidence="7">2189</strain>
    </source>
</reference>
<dbReference type="GO" id="GO:0052689">
    <property type="term" value="F:carboxylic ester hydrolase activity"/>
    <property type="evidence" value="ECO:0007669"/>
    <property type="project" value="UniProtKB-KW"/>
</dbReference>
<evidence type="ECO:0000256" key="1">
    <source>
        <dbReference type="ARBA" id="ARBA00007534"/>
    </source>
</evidence>
<gene>
    <name evidence="6" type="ORF">DF222_03470</name>
</gene>
<keyword evidence="3" id="KW-0378">Hydrolase</keyword>
<dbReference type="Pfam" id="PF01083">
    <property type="entry name" value="Cutinase"/>
    <property type="match status" value="1"/>
</dbReference>
<dbReference type="Proteomes" id="UP000244989">
    <property type="component" value="Unassembled WGS sequence"/>
</dbReference>
<evidence type="ECO:0000256" key="2">
    <source>
        <dbReference type="ARBA" id="ARBA00022487"/>
    </source>
</evidence>
<dbReference type="Gene3D" id="3.40.50.1820">
    <property type="entry name" value="alpha/beta hydrolase"/>
    <property type="match status" value="1"/>
</dbReference>
<name>A0A2U1T829_9CORY</name>
<sequence length="317" mass="33881">MRKALTVIAVVLVIILIGGGVVQWLRTSDQAPIDDPFAGGPTAERAPGTTPAPSSEPEWCPAVQVISAPGTWESAPDDDPFNPQANPNSFMLSITQPLQEAYPIEQVRVWTVPYTAQFRNIQADHEMSYDDSREEGTRKVKDELRFVGETCPSTEFLLTGFSQGAVILGDVVSEIGQDKGPVSADRIRGAALIADGRRENGVGQNPGVELSGVGGEIALQPVNGLIQFVTPGATMRGARSGGFGALDNRVQQICSPDDAICDAPQDIGNGIERARDLIEAHGVHAMYAHNDAVIPSTTADAWVVDWAHNLINNPPER</sequence>
<accession>A0A2U1T829</accession>
<dbReference type="InterPro" id="IPR029058">
    <property type="entry name" value="AB_hydrolase_fold"/>
</dbReference>
<dbReference type="OrthoDB" id="4423762at2"/>
<dbReference type="AlphaFoldDB" id="A0A2U1T829"/>
<evidence type="ECO:0000256" key="3">
    <source>
        <dbReference type="ARBA" id="ARBA00022801"/>
    </source>
</evidence>
<dbReference type="SMART" id="SM01110">
    <property type="entry name" value="Cutinase"/>
    <property type="match status" value="1"/>
</dbReference>
<comment type="similarity">
    <text evidence="1">Belongs to the cutinase family.</text>
</comment>
<proteinExistence type="inferred from homology"/>